<dbReference type="Proteomes" id="UP000261660">
    <property type="component" value="Unplaced"/>
</dbReference>
<evidence type="ECO:0000256" key="4">
    <source>
        <dbReference type="SAM" id="MobiDB-lite"/>
    </source>
</evidence>
<keyword evidence="7" id="KW-1185">Reference proteome</keyword>
<dbReference type="Gene3D" id="1.10.238.10">
    <property type="entry name" value="EF-hand"/>
    <property type="match status" value="1"/>
</dbReference>
<feature type="domain" description="EF-hand" evidence="5">
    <location>
        <begin position="60"/>
        <end position="95"/>
    </location>
</feature>
<keyword evidence="1" id="KW-0479">Metal-binding</keyword>
<accession>A0A3Q3G561</accession>
<organism evidence="6 7">
    <name type="scientific">Labrus bergylta</name>
    <name type="common">ballan wrasse</name>
    <dbReference type="NCBI Taxonomy" id="56723"/>
    <lineage>
        <taxon>Eukaryota</taxon>
        <taxon>Metazoa</taxon>
        <taxon>Chordata</taxon>
        <taxon>Craniata</taxon>
        <taxon>Vertebrata</taxon>
        <taxon>Euteleostomi</taxon>
        <taxon>Actinopterygii</taxon>
        <taxon>Neopterygii</taxon>
        <taxon>Teleostei</taxon>
        <taxon>Neoteleostei</taxon>
        <taxon>Acanthomorphata</taxon>
        <taxon>Eupercaria</taxon>
        <taxon>Labriformes</taxon>
        <taxon>Labridae</taxon>
        <taxon>Labrus</taxon>
    </lineage>
</organism>
<evidence type="ECO:0000313" key="6">
    <source>
        <dbReference type="Ensembl" id="ENSLBEP00000027952.1"/>
    </source>
</evidence>
<dbReference type="CDD" id="cd00051">
    <property type="entry name" value="EFh"/>
    <property type="match status" value="1"/>
</dbReference>
<dbReference type="PROSITE" id="PS50222">
    <property type="entry name" value="EF_HAND_2"/>
    <property type="match status" value="2"/>
</dbReference>
<feature type="domain" description="EF-hand" evidence="5">
    <location>
        <begin position="26"/>
        <end position="58"/>
    </location>
</feature>
<dbReference type="InParanoid" id="A0A3Q3G561"/>
<proteinExistence type="predicted"/>
<evidence type="ECO:0000259" key="5">
    <source>
        <dbReference type="PROSITE" id="PS50222"/>
    </source>
</evidence>
<keyword evidence="2" id="KW-0677">Repeat</keyword>
<feature type="region of interest" description="Disordered" evidence="4">
    <location>
        <begin position="86"/>
        <end position="124"/>
    </location>
</feature>
<dbReference type="SUPFAM" id="SSF47473">
    <property type="entry name" value="EF-hand"/>
    <property type="match status" value="1"/>
</dbReference>
<protein>
    <recommendedName>
        <fullName evidence="5">EF-hand domain-containing protein</fullName>
    </recommendedName>
</protein>
<dbReference type="Pfam" id="PF13499">
    <property type="entry name" value="EF-hand_7"/>
    <property type="match status" value="1"/>
</dbReference>
<reference evidence="6" key="1">
    <citation type="submission" date="2025-08" db="UniProtKB">
        <authorList>
            <consortium name="Ensembl"/>
        </authorList>
    </citation>
    <scope>IDENTIFICATION</scope>
</reference>
<dbReference type="STRING" id="56723.ENSLBEP00000027952"/>
<keyword evidence="3" id="KW-0106">Calcium</keyword>
<dbReference type="GO" id="GO:0005509">
    <property type="term" value="F:calcium ion binding"/>
    <property type="evidence" value="ECO:0007669"/>
    <property type="project" value="InterPro"/>
</dbReference>
<dbReference type="AlphaFoldDB" id="A0A3Q3G561"/>
<evidence type="ECO:0000256" key="3">
    <source>
        <dbReference type="ARBA" id="ARBA00022837"/>
    </source>
</evidence>
<dbReference type="GeneTree" id="ENSGT00940000173441"/>
<sequence>VTLTSDISANVVHSHLFDVNTFKFEEERQRLTSLFHTYDVDNSGQIEKNEFFTICQELWVPSQEAEGIFNRLDVDNDGSVTLEEFISGFSERHDEEEEDSQNEDKNSSKSEEEFPNNDKHLICR</sequence>
<name>A0A3Q3G561_9LABR</name>
<evidence type="ECO:0000313" key="7">
    <source>
        <dbReference type="Proteomes" id="UP000261660"/>
    </source>
</evidence>
<evidence type="ECO:0000256" key="2">
    <source>
        <dbReference type="ARBA" id="ARBA00022737"/>
    </source>
</evidence>
<evidence type="ECO:0000256" key="1">
    <source>
        <dbReference type="ARBA" id="ARBA00022723"/>
    </source>
</evidence>
<dbReference type="PROSITE" id="PS00018">
    <property type="entry name" value="EF_HAND_1"/>
    <property type="match status" value="1"/>
</dbReference>
<dbReference type="Ensembl" id="ENSLBET00000029284.1">
    <property type="protein sequence ID" value="ENSLBEP00000027952.1"/>
    <property type="gene ID" value="ENSLBEG00000021192.1"/>
</dbReference>
<dbReference type="InterPro" id="IPR002048">
    <property type="entry name" value="EF_hand_dom"/>
</dbReference>
<dbReference type="SMART" id="SM00054">
    <property type="entry name" value="EFh"/>
    <property type="match status" value="2"/>
</dbReference>
<dbReference type="InterPro" id="IPR011992">
    <property type="entry name" value="EF-hand-dom_pair"/>
</dbReference>
<feature type="compositionally biased region" description="Basic and acidic residues" evidence="4">
    <location>
        <begin position="102"/>
        <end position="124"/>
    </location>
</feature>
<reference evidence="6" key="2">
    <citation type="submission" date="2025-09" db="UniProtKB">
        <authorList>
            <consortium name="Ensembl"/>
        </authorList>
    </citation>
    <scope>IDENTIFICATION</scope>
</reference>
<dbReference type="InterPro" id="IPR018247">
    <property type="entry name" value="EF_Hand_1_Ca_BS"/>
</dbReference>
<dbReference type="PANTHER" id="PTHR45942">
    <property type="entry name" value="PROTEIN PHOSPATASE 3 REGULATORY SUBUNIT B ALPHA ISOFORM TYPE 1"/>
    <property type="match status" value="1"/>
</dbReference>